<evidence type="ECO:0000256" key="4">
    <source>
        <dbReference type="ARBA" id="ARBA00022723"/>
    </source>
</evidence>
<dbReference type="PANTHER" id="PTHR30194">
    <property type="entry name" value="CROSSOVER JUNCTION ENDODEOXYRIBONUCLEASE RUVC"/>
    <property type="match status" value="1"/>
</dbReference>
<evidence type="ECO:0000256" key="6">
    <source>
        <dbReference type="ARBA" id="ARBA00022763"/>
    </source>
</evidence>
<evidence type="ECO:0000256" key="8">
    <source>
        <dbReference type="ARBA" id="ARBA00022842"/>
    </source>
</evidence>
<dbReference type="Gene3D" id="3.30.420.10">
    <property type="entry name" value="Ribonuclease H-like superfamily/Ribonuclease H"/>
    <property type="match status" value="1"/>
</dbReference>
<sequence>MRILGIDPGLALVGYGVIERQGHRLIPVRYGCLRTDAQHSDGARLRHIYEATAALLADVRPDVVALEKLFWGRNVTTALSVGQARGVILLAVEQAGLPVYEYTPMQVKQAVVGYGKAVKGQVQEMVRVLLGLREVPKPDDAADALGVAIAHAHAESWARRVGRAER</sequence>
<keyword evidence="6 13" id="KW-0227">DNA damage</keyword>
<reference evidence="15" key="2">
    <citation type="submission" date="2020-09" db="EMBL/GenBank/DDBJ databases">
        <authorList>
            <person name="Sun Q."/>
            <person name="Ohkuma M."/>
        </authorList>
    </citation>
    <scope>NUCLEOTIDE SEQUENCE</scope>
    <source>
        <strain evidence="15">JCM 14719</strain>
    </source>
</reference>
<dbReference type="Pfam" id="PF02075">
    <property type="entry name" value="RuvC"/>
    <property type="match status" value="1"/>
</dbReference>
<dbReference type="Proteomes" id="UP000637720">
    <property type="component" value="Unassembled WGS sequence"/>
</dbReference>
<dbReference type="EMBL" id="BMOF01000027">
    <property type="protein sequence ID" value="GGK01631.1"/>
    <property type="molecule type" value="Genomic_DNA"/>
</dbReference>
<dbReference type="GO" id="GO:0006281">
    <property type="term" value="P:DNA repair"/>
    <property type="evidence" value="ECO:0007669"/>
    <property type="project" value="UniProtKB-UniRule"/>
</dbReference>
<comment type="similarity">
    <text evidence="1 13">Belongs to the RuvC family.</text>
</comment>
<comment type="cofactor">
    <cofactor evidence="13">
        <name>Mg(2+)</name>
        <dbReference type="ChEBI" id="CHEBI:18420"/>
    </cofactor>
    <text evidence="13">Binds 2 Mg(2+) ion per subunit.</text>
</comment>
<feature type="active site" evidence="13">
    <location>
        <position position="67"/>
    </location>
</feature>
<comment type="subunit">
    <text evidence="13">Homodimer which binds Holliday junction (HJ) DNA. The HJ becomes 2-fold symmetrical on binding to RuvC with unstacked arms; it has a different conformation from HJ DNA in complex with RuvA. In the full resolvosome a probable DNA-RuvA(4)-RuvB(12)-RuvC(2) complex forms which resolves the HJ.</text>
</comment>
<evidence type="ECO:0000256" key="2">
    <source>
        <dbReference type="ARBA" id="ARBA00022490"/>
    </source>
</evidence>
<dbReference type="GO" id="GO:0048476">
    <property type="term" value="C:Holliday junction resolvase complex"/>
    <property type="evidence" value="ECO:0007669"/>
    <property type="project" value="UniProtKB-UniRule"/>
</dbReference>
<name>A0A8J3BBE9_9BACI</name>
<comment type="catalytic activity">
    <reaction evidence="12 13">
        <text>Endonucleolytic cleavage at a junction such as a reciprocal single-stranded crossover between two homologous DNA duplexes (Holliday junction).</text>
        <dbReference type="EC" id="3.1.21.10"/>
    </reaction>
</comment>
<evidence type="ECO:0000256" key="12">
    <source>
        <dbReference type="ARBA" id="ARBA00029354"/>
    </source>
</evidence>
<keyword evidence="8 13" id="KW-0460">Magnesium</keyword>
<feature type="active site" evidence="13">
    <location>
        <position position="7"/>
    </location>
</feature>
<comment type="subcellular location">
    <subcellularLocation>
        <location evidence="13">Cytoplasm</location>
    </subcellularLocation>
</comment>
<keyword evidence="5 13" id="KW-0255">Endonuclease</keyword>
<dbReference type="GO" id="GO:0008821">
    <property type="term" value="F:crossover junction DNA endonuclease activity"/>
    <property type="evidence" value="ECO:0007669"/>
    <property type="project" value="UniProtKB-UniRule"/>
</dbReference>
<organism evidence="15 16">
    <name type="scientific">Calditerricola satsumensis</name>
    <dbReference type="NCBI Taxonomy" id="373054"/>
    <lineage>
        <taxon>Bacteria</taxon>
        <taxon>Bacillati</taxon>
        <taxon>Bacillota</taxon>
        <taxon>Bacilli</taxon>
        <taxon>Bacillales</taxon>
        <taxon>Bacillaceae</taxon>
        <taxon>Calditerricola</taxon>
    </lineage>
</organism>
<evidence type="ECO:0000256" key="14">
    <source>
        <dbReference type="NCBIfam" id="TIGR00228"/>
    </source>
</evidence>
<gene>
    <name evidence="13" type="primary">ruvC</name>
    <name evidence="15" type="ORF">GCM10007043_14620</name>
</gene>
<dbReference type="InterPro" id="IPR020563">
    <property type="entry name" value="X-over_junc_endoDNase_Mg_BS"/>
</dbReference>
<comment type="function">
    <text evidence="13">The RuvA-RuvB-RuvC complex processes Holliday junction (HJ) DNA during genetic recombination and DNA repair. Endonuclease that resolves HJ intermediates. Cleaves cruciform DNA by making single-stranded nicks across the HJ at symmetrical positions within the homologous arms, yielding a 5'-phosphate and a 3'-hydroxyl group; requires a central core of homology in the junction. The consensus cleavage sequence is 5'-(A/T)TT(C/G)-3'. Cleavage occurs on the 3'-side of the TT dinucleotide at the point of strand exchange. HJ branch migration catalyzed by RuvA-RuvB allows RuvC to scan DNA until it finds its consensus sequence, where it cleaves and resolves the cruciform DNA.</text>
</comment>
<keyword evidence="10 13" id="KW-0233">DNA recombination</keyword>
<evidence type="ECO:0000256" key="3">
    <source>
        <dbReference type="ARBA" id="ARBA00022722"/>
    </source>
</evidence>
<feature type="active site" evidence="13">
    <location>
        <position position="140"/>
    </location>
</feature>
<evidence type="ECO:0000256" key="10">
    <source>
        <dbReference type="ARBA" id="ARBA00023172"/>
    </source>
</evidence>
<keyword evidence="11 13" id="KW-0234">DNA repair</keyword>
<dbReference type="CDD" id="cd16962">
    <property type="entry name" value="RuvC"/>
    <property type="match status" value="1"/>
</dbReference>
<keyword evidence="2 13" id="KW-0963">Cytoplasm</keyword>
<protein>
    <recommendedName>
        <fullName evidence="13 14">Crossover junction endodeoxyribonuclease RuvC</fullName>
        <ecNumber evidence="13 14">3.1.21.10</ecNumber>
    </recommendedName>
    <alternativeName>
        <fullName evidence="13">Holliday junction nuclease RuvC</fullName>
    </alternativeName>
    <alternativeName>
        <fullName evidence="13">Holliday junction resolvase RuvC</fullName>
    </alternativeName>
</protein>
<keyword evidence="16" id="KW-1185">Reference proteome</keyword>
<dbReference type="InterPro" id="IPR036397">
    <property type="entry name" value="RNaseH_sf"/>
</dbReference>
<dbReference type="HAMAP" id="MF_00034">
    <property type="entry name" value="RuvC"/>
    <property type="match status" value="1"/>
</dbReference>
<dbReference type="GO" id="GO:0005737">
    <property type="term" value="C:cytoplasm"/>
    <property type="evidence" value="ECO:0007669"/>
    <property type="project" value="UniProtKB-SubCell"/>
</dbReference>
<dbReference type="PROSITE" id="PS01321">
    <property type="entry name" value="RUVC"/>
    <property type="match status" value="1"/>
</dbReference>
<feature type="binding site" evidence="13">
    <location>
        <position position="67"/>
    </location>
    <ligand>
        <name>Mg(2+)</name>
        <dbReference type="ChEBI" id="CHEBI:18420"/>
        <label>2</label>
    </ligand>
</feature>
<accession>A0A8J3BBE9</accession>
<keyword evidence="3 13" id="KW-0540">Nuclease</keyword>
<keyword evidence="4 13" id="KW-0479">Metal-binding</keyword>
<dbReference type="GO" id="GO:0003677">
    <property type="term" value="F:DNA binding"/>
    <property type="evidence" value="ECO:0007669"/>
    <property type="project" value="UniProtKB-KW"/>
</dbReference>
<dbReference type="NCBIfam" id="TIGR00228">
    <property type="entry name" value="ruvC"/>
    <property type="match status" value="1"/>
</dbReference>
<evidence type="ECO:0000313" key="16">
    <source>
        <dbReference type="Proteomes" id="UP000637720"/>
    </source>
</evidence>
<evidence type="ECO:0000256" key="9">
    <source>
        <dbReference type="ARBA" id="ARBA00023125"/>
    </source>
</evidence>
<keyword evidence="7 13" id="KW-0378">Hydrolase</keyword>
<dbReference type="SUPFAM" id="SSF53098">
    <property type="entry name" value="Ribonuclease H-like"/>
    <property type="match status" value="1"/>
</dbReference>
<evidence type="ECO:0000256" key="1">
    <source>
        <dbReference type="ARBA" id="ARBA00009518"/>
    </source>
</evidence>
<dbReference type="PRINTS" id="PR00696">
    <property type="entry name" value="RSOLVASERUVC"/>
</dbReference>
<evidence type="ECO:0000256" key="13">
    <source>
        <dbReference type="HAMAP-Rule" id="MF_00034"/>
    </source>
</evidence>
<keyword evidence="9 13" id="KW-0238">DNA-binding</keyword>
<proteinExistence type="inferred from homology"/>
<dbReference type="RefSeq" id="WP_054671297.1">
    <property type="nucleotide sequence ID" value="NZ_BMOF01000027.1"/>
</dbReference>
<dbReference type="EC" id="3.1.21.10" evidence="13 14"/>
<dbReference type="FunFam" id="3.30.420.10:FF:000002">
    <property type="entry name" value="Crossover junction endodeoxyribonuclease RuvC"/>
    <property type="match status" value="1"/>
</dbReference>
<comment type="caution">
    <text evidence="15">The sequence shown here is derived from an EMBL/GenBank/DDBJ whole genome shotgun (WGS) entry which is preliminary data.</text>
</comment>
<feature type="binding site" evidence="13">
    <location>
        <position position="7"/>
    </location>
    <ligand>
        <name>Mg(2+)</name>
        <dbReference type="ChEBI" id="CHEBI:18420"/>
        <label>1</label>
    </ligand>
</feature>
<dbReference type="AlphaFoldDB" id="A0A8J3BBE9"/>
<dbReference type="GO" id="GO:0000287">
    <property type="term" value="F:magnesium ion binding"/>
    <property type="evidence" value="ECO:0007669"/>
    <property type="project" value="UniProtKB-UniRule"/>
</dbReference>
<evidence type="ECO:0000256" key="7">
    <source>
        <dbReference type="ARBA" id="ARBA00022801"/>
    </source>
</evidence>
<dbReference type="InterPro" id="IPR002176">
    <property type="entry name" value="X-over_junc_endoDNase_RuvC"/>
</dbReference>
<evidence type="ECO:0000256" key="5">
    <source>
        <dbReference type="ARBA" id="ARBA00022759"/>
    </source>
</evidence>
<evidence type="ECO:0000313" key="15">
    <source>
        <dbReference type="EMBL" id="GGK01631.1"/>
    </source>
</evidence>
<evidence type="ECO:0000256" key="11">
    <source>
        <dbReference type="ARBA" id="ARBA00023204"/>
    </source>
</evidence>
<reference evidence="15" key="1">
    <citation type="journal article" date="2014" name="Int. J. Syst. Evol. Microbiol.">
        <title>Complete genome sequence of Corynebacterium casei LMG S-19264T (=DSM 44701T), isolated from a smear-ripened cheese.</title>
        <authorList>
            <consortium name="US DOE Joint Genome Institute (JGI-PGF)"/>
            <person name="Walter F."/>
            <person name="Albersmeier A."/>
            <person name="Kalinowski J."/>
            <person name="Ruckert C."/>
        </authorList>
    </citation>
    <scope>NUCLEOTIDE SEQUENCE</scope>
    <source>
        <strain evidence="15">JCM 14719</strain>
    </source>
</reference>
<feature type="binding site" evidence="13">
    <location>
        <position position="140"/>
    </location>
    <ligand>
        <name>Mg(2+)</name>
        <dbReference type="ChEBI" id="CHEBI:18420"/>
        <label>1</label>
    </ligand>
</feature>
<dbReference type="GO" id="GO:0006310">
    <property type="term" value="P:DNA recombination"/>
    <property type="evidence" value="ECO:0007669"/>
    <property type="project" value="UniProtKB-UniRule"/>
</dbReference>
<dbReference type="PANTHER" id="PTHR30194:SF3">
    <property type="entry name" value="CROSSOVER JUNCTION ENDODEOXYRIBONUCLEASE RUVC"/>
    <property type="match status" value="1"/>
</dbReference>
<dbReference type="NCBIfam" id="NF000711">
    <property type="entry name" value="PRK00039.2-1"/>
    <property type="match status" value="1"/>
</dbReference>
<dbReference type="InterPro" id="IPR012337">
    <property type="entry name" value="RNaseH-like_sf"/>
</dbReference>